<dbReference type="AlphaFoldDB" id="A0A147JST5"/>
<feature type="active site" description="Nucleophile" evidence="7">
    <location>
        <position position="193"/>
    </location>
</feature>
<reference evidence="8 9" key="1">
    <citation type="journal article" date="2016" name="Nat. Microbiol.">
        <title>Genomic inference of the metabolism of cosmopolitan subsurface Archaea, Hadesarchaea.</title>
        <authorList>
            <person name="Baker B.J."/>
            <person name="Saw J.H."/>
            <person name="Lind A.E."/>
            <person name="Lazar C.S."/>
            <person name="Hinrichs K.-U."/>
            <person name="Teske A.P."/>
            <person name="Ettema T.J."/>
        </authorList>
    </citation>
    <scope>NUCLEOTIDE SEQUENCE [LARGE SCALE GENOMIC DNA]</scope>
</reference>
<feature type="binding site" evidence="7">
    <location>
        <position position="410"/>
    </location>
    <ligand>
        <name>substrate</name>
    </ligand>
</feature>
<keyword evidence="7" id="KW-0511">Multifunctional enzyme</keyword>
<dbReference type="FunFam" id="3.10.20.340:FF:000001">
    <property type="entry name" value="Arginine biosynthesis bifunctional protein ArgJ, chloroplastic"/>
    <property type="match status" value="1"/>
</dbReference>
<keyword evidence="4 7" id="KW-0808">Transferase</keyword>
<sequence>MTTVLEGGITEVPGFLAAGVRAGIKRRGLDVMLIASEDGPVTAAGAFTTNLVKGAPVIVTSKNIKRGKLGAIVANSGISNVFTGARGLRDARRMTQLTARLLKLRPYQVGVASTGLIGAYLPMRKVEAGIRAAVKELSNSREASLNAAKAIMTTDTTPKEIAVQIELEDGTPVNIGGIAKGAGMIAPKMKTATMLAFIATDVAITPEALRAALQPAVDESFNMVNIDGDMSTSDMVIVMANGRAKNRKITLARKDKEFWEGLKFVLTELAWMIAKDGEGATHLIEVLIKNARNLEDARLAARAVAGSNLVKAAVFGRDPNWGRIASALGYSGAVFDPAKISIELVSERGRVDLVVKGKPASKRAQERARDILRSREIEIHVNLAMGKACATAWGCDLTYDYVKINSRYTT</sequence>
<evidence type="ECO:0000256" key="5">
    <source>
        <dbReference type="ARBA" id="ARBA00022813"/>
    </source>
</evidence>
<proteinExistence type="inferred from homology"/>
<evidence type="ECO:0000256" key="4">
    <source>
        <dbReference type="ARBA" id="ARBA00022679"/>
    </source>
</evidence>
<comment type="function">
    <text evidence="7">Catalyzes two activities which are involved in the cyclic version of arginine biosynthesis: the synthesis of N-acetylglutamate from glutamate and acetyl-CoA as the acetyl donor, and of ornithine by transacetylation between N(2)-acetylornithine and glutamate.</text>
</comment>
<dbReference type="EMBL" id="LQMQ01000060">
    <property type="protein sequence ID" value="KUO39566.1"/>
    <property type="molecule type" value="Genomic_DNA"/>
</dbReference>
<keyword evidence="3 7" id="KW-0028">Amino-acid biosynthesis</keyword>
<dbReference type="EC" id="2.3.1.35" evidence="7"/>
<comment type="similarity">
    <text evidence="1 7">Belongs to the ArgJ family.</text>
</comment>
<dbReference type="Proteomes" id="UP000074294">
    <property type="component" value="Unassembled WGS sequence"/>
</dbReference>
<feature type="site" description="Cleavage; by autolysis" evidence="7">
    <location>
        <begin position="192"/>
        <end position="193"/>
    </location>
</feature>
<evidence type="ECO:0000313" key="8">
    <source>
        <dbReference type="EMBL" id="KUO39566.1"/>
    </source>
</evidence>
<comment type="catalytic activity">
    <reaction evidence="7">
        <text>L-glutamate + acetyl-CoA = N-acetyl-L-glutamate + CoA + H(+)</text>
        <dbReference type="Rhea" id="RHEA:24292"/>
        <dbReference type="ChEBI" id="CHEBI:15378"/>
        <dbReference type="ChEBI" id="CHEBI:29985"/>
        <dbReference type="ChEBI" id="CHEBI:44337"/>
        <dbReference type="ChEBI" id="CHEBI:57287"/>
        <dbReference type="ChEBI" id="CHEBI:57288"/>
        <dbReference type="EC" id="2.3.1.1"/>
    </reaction>
</comment>
<name>A0A147JST5_HADYE</name>
<dbReference type="Gene3D" id="3.60.70.12">
    <property type="entry name" value="L-amino peptidase D-ALA esterase/amidase"/>
    <property type="match status" value="1"/>
</dbReference>
<gene>
    <name evidence="7" type="primary">argJ</name>
    <name evidence="8" type="ORF">APZ16_01915</name>
</gene>
<comment type="caution">
    <text evidence="8">The sequence shown here is derived from an EMBL/GenBank/DDBJ whole genome shotgun (WGS) entry which is preliminary data.</text>
</comment>
<dbReference type="HAMAP" id="MF_01106">
    <property type="entry name" value="ArgJ"/>
    <property type="match status" value="1"/>
</dbReference>
<dbReference type="PANTHER" id="PTHR23100:SF0">
    <property type="entry name" value="ARGININE BIOSYNTHESIS BIFUNCTIONAL PROTEIN ARGJ, MITOCHONDRIAL"/>
    <property type="match status" value="1"/>
</dbReference>
<keyword evidence="2 7" id="KW-0055">Arginine biosynthesis</keyword>
<comment type="subcellular location">
    <subcellularLocation>
        <location evidence="7">Cytoplasm</location>
    </subcellularLocation>
</comment>
<evidence type="ECO:0000313" key="9">
    <source>
        <dbReference type="Proteomes" id="UP000074294"/>
    </source>
</evidence>
<dbReference type="SUPFAM" id="SSF56266">
    <property type="entry name" value="DmpA/ArgJ-like"/>
    <property type="match status" value="1"/>
</dbReference>
<dbReference type="UniPathway" id="UPA00068">
    <property type="reaction ID" value="UER00106"/>
</dbReference>
<dbReference type="CDD" id="cd02152">
    <property type="entry name" value="OAT"/>
    <property type="match status" value="1"/>
</dbReference>
<accession>A0A147JST5</accession>
<feature type="binding site" evidence="7">
    <location>
        <position position="153"/>
    </location>
    <ligand>
        <name>substrate</name>
    </ligand>
</feature>
<feature type="binding site" evidence="7">
    <location>
        <position position="180"/>
    </location>
    <ligand>
        <name>substrate</name>
    </ligand>
</feature>
<organism evidence="8 9">
    <name type="scientific">Hadarchaeum yellowstonense</name>
    <dbReference type="NCBI Taxonomy" id="1776334"/>
    <lineage>
        <taxon>Archaea</taxon>
        <taxon>Methanobacteriati</taxon>
        <taxon>Candidatus Hadarchaeota</taxon>
        <taxon>Candidatus Hadarchaeia</taxon>
        <taxon>Candidatus Hadarchaeales</taxon>
        <taxon>Candidatus Hadarchaeaceae</taxon>
        <taxon>Candidatus Hadarchaeum</taxon>
    </lineage>
</organism>
<dbReference type="GO" id="GO:0005737">
    <property type="term" value="C:cytoplasm"/>
    <property type="evidence" value="ECO:0007669"/>
    <property type="project" value="UniProtKB-SubCell"/>
</dbReference>
<comment type="subunit">
    <text evidence="7">Heterotetramer of two alpha and two beta chains.</text>
</comment>
<keyword evidence="6 7" id="KW-0012">Acyltransferase</keyword>
<comment type="catalytic activity">
    <reaction evidence="7">
        <text>N(2)-acetyl-L-ornithine + L-glutamate = N-acetyl-L-glutamate + L-ornithine</text>
        <dbReference type="Rhea" id="RHEA:15349"/>
        <dbReference type="ChEBI" id="CHEBI:29985"/>
        <dbReference type="ChEBI" id="CHEBI:44337"/>
        <dbReference type="ChEBI" id="CHEBI:46911"/>
        <dbReference type="ChEBI" id="CHEBI:57805"/>
        <dbReference type="EC" id="2.3.1.35"/>
    </reaction>
</comment>
<evidence type="ECO:0000256" key="2">
    <source>
        <dbReference type="ARBA" id="ARBA00022571"/>
    </source>
</evidence>
<dbReference type="GO" id="GO:0006592">
    <property type="term" value="P:ornithine biosynthetic process"/>
    <property type="evidence" value="ECO:0007669"/>
    <property type="project" value="TreeGrafter"/>
</dbReference>
<dbReference type="EC" id="2.3.1.1" evidence="7"/>
<dbReference type="NCBIfam" id="NF003802">
    <property type="entry name" value="PRK05388.1"/>
    <property type="match status" value="1"/>
</dbReference>
<evidence type="ECO:0000256" key="7">
    <source>
        <dbReference type="HAMAP-Rule" id="MF_01106"/>
    </source>
</evidence>
<evidence type="ECO:0000256" key="3">
    <source>
        <dbReference type="ARBA" id="ARBA00022605"/>
    </source>
</evidence>
<evidence type="ECO:0000256" key="1">
    <source>
        <dbReference type="ARBA" id="ARBA00006774"/>
    </source>
</evidence>
<feature type="site" description="Involved in the stabilization of negative charge on the oxyanion by the formation of the oxyanion hole" evidence="7">
    <location>
        <position position="115"/>
    </location>
</feature>
<feature type="binding site" evidence="7">
    <location>
        <position position="278"/>
    </location>
    <ligand>
        <name>substrate</name>
    </ligand>
</feature>
<dbReference type="InterPro" id="IPR042195">
    <property type="entry name" value="ArgJ_beta_C"/>
</dbReference>
<dbReference type="InterPro" id="IPR016117">
    <property type="entry name" value="ArgJ-like_dom_sf"/>
</dbReference>
<dbReference type="InterPro" id="IPR002813">
    <property type="entry name" value="Arg_biosynth_ArgJ"/>
</dbReference>
<protein>
    <recommendedName>
        <fullName evidence="7">Arginine biosynthesis bifunctional protein ArgJ</fullName>
    </recommendedName>
    <domain>
        <recommendedName>
            <fullName evidence="7">Glutamate N-acetyltransferase</fullName>
            <ecNumber evidence="7">2.3.1.35</ecNumber>
        </recommendedName>
        <alternativeName>
            <fullName evidence="7">Ornithine acetyltransferase</fullName>
            <shortName evidence="7">OATase</shortName>
        </alternativeName>
        <alternativeName>
            <fullName evidence="7">Ornithine transacetylase</fullName>
        </alternativeName>
    </domain>
    <domain>
        <recommendedName>
            <fullName evidence="7">Amino-acid acetyltransferase</fullName>
            <ecNumber evidence="7">2.3.1.1</ecNumber>
        </recommendedName>
        <alternativeName>
            <fullName evidence="7">N-acetylglutamate synthase</fullName>
            <shortName evidence="7">AGSase</shortName>
        </alternativeName>
    </domain>
    <component>
        <recommendedName>
            <fullName evidence="7">Arginine biosynthesis bifunctional protein ArgJ alpha chain</fullName>
        </recommendedName>
    </component>
    <component>
        <recommendedName>
            <fullName evidence="7">Arginine biosynthesis bifunctional protein ArgJ beta chain</fullName>
        </recommendedName>
    </component>
</protein>
<dbReference type="Gene3D" id="3.10.20.340">
    <property type="entry name" value="ArgJ beta chain, C-terminal domain"/>
    <property type="match status" value="1"/>
</dbReference>
<comment type="pathway">
    <text evidence="7">Amino-acid biosynthesis; L-arginine biosynthesis; N(2)-acetyl-L-ornithine from L-glutamate: step 1/4.</text>
</comment>
<feature type="binding site" evidence="7">
    <location>
        <position position="405"/>
    </location>
    <ligand>
        <name>substrate</name>
    </ligand>
</feature>
<feature type="chain" id="PRO_5023505967" description="Arginine biosynthesis bifunctional protein ArgJ beta chain" evidence="7">
    <location>
        <begin position="193"/>
        <end position="410"/>
    </location>
</feature>
<feature type="site" description="Involved in the stabilization of negative charge on the oxyanion by the formation of the oxyanion hole" evidence="7">
    <location>
        <position position="114"/>
    </location>
</feature>
<dbReference type="GO" id="GO:0006526">
    <property type="term" value="P:L-arginine biosynthetic process"/>
    <property type="evidence" value="ECO:0007669"/>
    <property type="project" value="UniProtKB-UniRule"/>
</dbReference>
<dbReference type="STRING" id="1776334.APZ16_01915"/>
<keyword evidence="5 7" id="KW-0068">Autocatalytic cleavage</keyword>
<dbReference type="GO" id="GO:0004042">
    <property type="term" value="F:L-glutamate N-acetyltransferase activity"/>
    <property type="evidence" value="ECO:0007669"/>
    <property type="project" value="UniProtKB-UniRule"/>
</dbReference>
<keyword evidence="7" id="KW-0963">Cytoplasm</keyword>
<comment type="pathway">
    <text evidence="7">Amino-acid biosynthesis; L-arginine biosynthesis; L-ornithine and N-acetyl-L-glutamate from L-glutamate and N(2)-acetyl-L-ornithine (cyclic): step 1/1.</text>
</comment>
<dbReference type="NCBIfam" id="TIGR00120">
    <property type="entry name" value="ArgJ"/>
    <property type="match status" value="1"/>
</dbReference>
<evidence type="ECO:0000256" key="6">
    <source>
        <dbReference type="ARBA" id="ARBA00023315"/>
    </source>
</evidence>
<dbReference type="PANTHER" id="PTHR23100">
    <property type="entry name" value="ARGININE BIOSYNTHESIS BIFUNCTIONAL PROTEIN ARGJ"/>
    <property type="match status" value="1"/>
</dbReference>
<feature type="binding site" evidence="7">
    <location>
        <position position="193"/>
    </location>
    <ligand>
        <name>substrate</name>
    </ligand>
</feature>
<dbReference type="GO" id="GO:0004358">
    <property type="term" value="F:L-glutamate N-acetyltransferase activity, acting on acetyl-L-ornithine as donor"/>
    <property type="evidence" value="ECO:0007669"/>
    <property type="project" value="UniProtKB-UniRule"/>
</dbReference>
<dbReference type="Pfam" id="PF01960">
    <property type="entry name" value="ArgJ"/>
    <property type="match status" value="1"/>
</dbReference>
<feature type="chain" id="PRO_5023505968" description="Arginine biosynthesis bifunctional protein ArgJ alpha chain" evidence="7">
    <location>
        <begin position="1"/>
        <end position="192"/>
    </location>
</feature>